<dbReference type="OrthoDB" id="5095919at2759"/>
<sequence>MRSRLLQSHGGAESHYHEDSTSEEEEEDWSDSPSEKQPRKPQAPKRQHTTHTYQPERQQLPSNEYYSNFTSDPYMRQARNETVPYNGDYTYDPLSPSPYYGAYQPHSNPSYYSALNNPSLAGYARSYSYPIGPNGYSSGSPPTTMPYPNAQALPPYAQPGGYNPPQNVQHTMGYTNTNNAAPYPYDSADPSSSYPQYPTRAPRKPPAQPTTSRQPNPGRRRTVRGDRAEQQPSRKRHSISRNEKSSSHDQDSMVSASSVMKRLDDLLDYLQMQRDDKSHAARSDPGRYRDTRRFRSSSAMSEYDPDETRSLDIERLESDHIMGTIYRLLKERKDQGYRQLYGRSSGRSIAALLEESLGLHVRDRDGDKSSTENSNDRGIETKLDAILQLLLRNELKNSQTPQQPAPDAYDLRQDRQPAKARSPVTSPESFQEPATTPSNQEFLRRQGSQSMPRGGWGRRRRDSQYDTAQPSNQAPPRHNPPREAEPDEQIELDDYYFEECEPQYIPPQRHPPVRRSGTAQDIRRPQRTRSQASVHHERSDIRNIRMSPLQGDQQRVRPGRYQYVDDDYESEDQEPVPPREPMPYTNRHWTREAQPPPQSAPDPPPPQRRTQVRFI</sequence>
<dbReference type="AlphaFoldDB" id="A0A8H4WQP7"/>
<gene>
    <name evidence="2" type="ORF">FSARC_14008</name>
</gene>
<feature type="region of interest" description="Disordered" evidence="1">
    <location>
        <begin position="1"/>
        <end position="89"/>
    </location>
</feature>
<feature type="compositionally biased region" description="Basic and acidic residues" evidence="1">
    <location>
        <begin position="240"/>
        <end position="251"/>
    </location>
</feature>
<reference evidence="2" key="2">
    <citation type="submission" date="2020-05" db="EMBL/GenBank/DDBJ databases">
        <authorList>
            <person name="Kim H.-S."/>
            <person name="Proctor R.H."/>
            <person name="Brown D.W."/>
        </authorList>
    </citation>
    <scope>NUCLEOTIDE SEQUENCE</scope>
    <source>
        <strain evidence="2">NRRL 20472</strain>
    </source>
</reference>
<feature type="compositionally biased region" description="Acidic residues" evidence="1">
    <location>
        <begin position="485"/>
        <end position="501"/>
    </location>
</feature>
<name>A0A8H4WQP7_9HYPO</name>
<feature type="compositionally biased region" description="Acidic residues" evidence="1">
    <location>
        <begin position="21"/>
        <end position="30"/>
    </location>
</feature>
<feature type="region of interest" description="Disordered" evidence="1">
    <location>
        <begin position="394"/>
        <end position="615"/>
    </location>
</feature>
<feature type="region of interest" description="Disordered" evidence="1">
    <location>
        <begin position="274"/>
        <end position="308"/>
    </location>
</feature>
<feature type="compositionally biased region" description="Basic and acidic residues" evidence="1">
    <location>
        <begin position="534"/>
        <end position="543"/>
    </location>
</feature>
<keyword evidence="3" id="KW-1185">Reference proteome</keyword>
<feature type="compositionally biased region" description="Acidic residues" evidence="1">
    <location>
        <begin position="564"/>
        <end position="574"/>
    </location>
</feature>
<evidence type="ECO:0000313" key="3">
    <source>
        <dbReference type="Proteomes" id="UP000622797"/>
    </source>
</evidence>
<proteinExistence type="predicted"/>
<feature type="compositionally biased region" description="Pro residues" evidence="1">
    <location>
        <begin position="594"/>
        <end position="607"/>
    </location>
</feature>
<feature type="compositionally biased region" description="Polar residues" evidence="1">
    <location>
        <begin position="423"/>
        <end position="451"/>
    </location>
</feature>
<dbReference type="EMBL" id="JABEXW010001113">
    <property type="protein sequence ID" value="KAF4947313.1"/>
    <property type="molecule type" value="Genomic_DNA"/>
</dbReference>
<evidence type="ECO:0000313" key="2">
    <source>
        <dbReference type="EMBL" id="KAF4947313.1"/>
    </source>
</evidence>
<feature type="compositionally biased region" description="Basic and acidic residues" evidence="1">
    <location>
        <begin position="274"/>
        <end position="293"/>
    </location>
</feature>
<feature type="compositionally biased region" description="Polar residues" evidence="1">
    <location>
        <begin position="164"/>
        <end position="179"/>
    </location>
</feature>
<dbReference type="Proteomes" id="UP000622797">
    <property type="component" value="Unassembled WGS sequence"/>
</dbReference>
<feature type="compositionally biased region" description="Low complexity" evidence="1">
    <location>
        <begin position="180"/>
        <end position="195"/>
    </location>
</feature>
<feature type="compositionally biased region" description="Polar residues" evidence="1">
    <location>
        <begin position="50"/>
        <end position="71"/>
    </location>
</feature>
<evidence type="ECO:0000256" key="1">
    <source>
        <dbReference type="SAM" id="MobiDB-lite"/>
    </source>
</evidence>
<accession>A0A8H4WQP7</accession>
<reference evidence="2" key="1">
    <citation type="journal article" date="2020" name="BMC Genomics">
        <title>Correction to: Identification and distribution of gene clusters required for synthesis of sphingolipid metabolism inhibitors in diverse species of the filamentous fungus Fusarium.</title>
        <authorList>
            <person name="Kim H.S."/>
            <person name="Lohmar J.M."/>
            <person name="Busman M."/>
            <person name="Brown D.W."/>
            <person name="Naumann T.A."/>
            <person name="Divon H.H."/>
            <person name="Lysoe E."/>
            <person name="Uhlig S."/>
            <person name="Proctor R.H."/>
        </authorList>
    </citation>
    <scope>NUCLEOTIDE SEQUENCE</scope>
    <source>
        <strain evidence="2">NRRL 20472</strain>
    </source>
</reference>
<organism evidence="2 3">
    <name type="scientific">Fusarium sarcochroum</name>
    <dbReference type="NCBI Taxonomy" id="1208366"/>
    <lineage>
        <taxon>Eukaryota</taxon>
        <taxon>Fungi</taxon>
        <taxon>Dikarya</taxon>
        <taxon>Ascomycota</taxon>
        <taxon>Pezizomycotina</taxon>
        <taxon>Sordariomycetes</taxon>
        <taxon>Hypocreomycetidae</taxon>
        <taxon>Hypocreales</taxon>
        <taxon>Nectriaceae</taxon>
        <taxon>Fusarium</taxon>
        <taxon>Fusarium lateritium species complex</taxon>
    </lineage>
</organism>
<comment type="caution">
    <text evidence="2">The sequence shown here is derived from an EMBL/GenBank/DDBJ whole genome shotgun (WGS) entry which is preliminary data.</text>
</comment>
<feature type="region of interest" description="Disordered" evidence="1">
    <location>
        <begin position="136"/>
        <end position="256"/>
    </location>
</feature>
<protein>
    <submittedName>
        <fullName evidence="2">Uncharacterized protein</fullName>
    </submittedName>
</protein>
<feature type="compositionally biased region" description="Polar residues" evidence="1">
    <location>
        <begin position="465"/>
        <end position="474"/>
    </location>
</feature>